<evidence type="ECO:0000313" key="1">
    <source>
        <dbReference type="EMBL" id="QND57882.1"/>
    </source>
</evidence>
<protein>
    <submittedName>
        <fullName evidence="1">Uncharacterized protein</fullName>
    </submittedName>
</protein>
<dbReference type="RefSeq" id="WP_183464660.1">
    <property type="nucleotide sequence ID" value="NZ_CP050296.1"/>
</dbReference>
<proteinExistence type="predicted"/>
<accession>A0A7G6STQ0</accession>
<dbReference type="AlphaFoldDB" id="A0A7G6STQ0"/>
<dbReference type="Proteomes" id="UP000515465">
    <property type="component" value="Chromosome"/>
</dbReference>
<gene>
    <name evidence="1" type="ORF">HB778_15690</name>
</gene>
<name>A0A7G6STQ0_9HYPH</name>
<sequence>MSVIPTSFMKCWPRDRIDRLQNLQALAKTRGYRITARNGGSRTVFLPYIAIFQSKLLVASFWSLGEAEDWLKEDA</sequence>
<evidence type="ECO:0000313" key="2">
    <source>
        <dbReference type="Proteomes" id="UP000515465"/>
    </source>
</evidence>
<organism evidence="1 2">
    <name type="scientific">Mesorhizobium huakuii</name>
    <dbReference type="NCBI Taxonomy" id="28104"/>
    <lineage>
        <taxon>Bacteria</taxon>
        <taxon>Pseudomonadati</taxon>
        <taxon>Pseudomonadota</taxon>
        <taxon>Alphaproteobacteria</taxon>
        <taxon>Hyphomicrobiales</taxon>
        <taxon>Phyllobacteriaceae</taxon>
        <taxon>Mesorhizobium</taxon>
    </lineage>
</organism>
<reference evidence="2" key="1">
    <citation type="journal article" date="2020" name="Mol. Plant Microbe">
        <title>Rhizobial microsymbionts of the narrowly endemic Oxytropis species growing in Kamchatka are characterized by significant genetic diversity and possess a set of genes that are associated with T3SS and T6SS secretion systems and can affect the development of symbiosis.</title>
        <authorList>
            <person name="Safronova V."/>
            <person name="Guro P."/>
            <person name="Sazanova A."/>
            <person name="Kuznetsova I."/>
            <person name="Belimov A."/>
            <person name="Yakubov V."/>
            <person name="Chirak E."/>
            <person name="Afonin A."/>
            <person name="Gogolev Y."/>
            <person name="Andronov E."/>
            <person name="Tikhonovich I."/>
        </authorList>
    </citation>
    <scope>NUCLEOTIDE SEQUENCE [LARGE SCALE GENOMIC DNA]</scope>
    <source>
        <strain evidence="2">583</strain>
    </source>
</reference>
<dbReference type="EMBL" id="CP050296">
    <property type="protein sequence ID" value="QND57882.1"/>
    <property type="molecule type" value="Genomic_DNA"/>
</dbReference>